<evidence type="ECO:0000313" key="2">
    <source>
        <dbReference type="Proteomes" id="UP000199518"/>
    </source>
</evidence>
<dbReference type="STRING" id="1576369.SAMN05421753_12055"/>
<keyword evidence="2" id="KW-1185">Reference proteome</keyword>
<evidence type="ECO:0000313" key="1">
    <source>
        <dbReference type="EMBL" id="SFJ42965.1"/>
    </source>
</evidence>
<reference evidence="2" key="1">
    <citation type="submission" date="2016-10" db="EMBL/GenBank/DDBJ databases">
        <authorList>
            <person name="Varghese N."/>
            <person name="Submissions S."/>
        </authorList>
    </citation>
    <scope>NUCLEOTIDE SEQUENCE [LARGE SCALE GENOMIC DNA]</scope>
    <source>
        <strain evidence="2">DSM 26348</strain>
    </source>
</reference>
<organism evidence="1 2">
    <name type="scientific">Planctomicrobium piriforme</name>
    <dbReference type="NCBI Taxonomy" id="1576369"/>
    <lineage>
        <taxon>Bacteria</taxon>
        <taxon>Pseudomonadati</taxon>
        <taxon>Planctomycetota</taxon>
        <taxon>Planctomycetia</taxon>
        <taxon>Planctomycetales</taxon>
        <taxon>Planctomycetaceae</taxon>
        <taxon>Planctomicrobium</taxon>
    </lineage>
</organism>
<dbReference type="Proteomes" id="UP000199518">
    <property type="component" value="Unassembled WGS sequence"/>
</dbReference>
<accession>A0A1I3R9W7</accession>
<dbReference type="EMBL" id="FOQD01000020">
    <property type="protein sequence ID" value="SFJ42965.1"/>
    <property type="molecule type" value="Genomic_DNA"/>
</dbReference>
<proteinExistence type="predicted"/>
<name>A0A1I3R9W7_9PLAN</name>
<dbReference type="AlphaFoldDB" id="A0A1I3R9W7"/>
<gene>
    <name evidence="1" type="ORF">SAMN05421753_12055</name>
</gene>
<sequence length="66" mass="6906">MSCPLATADEDPEQVAGPGGVCINSIANSQSLSPILDHCRSGKGQTSAFSLIEGVNLSHLQYVDFQ</sequence>
<protein>
    <submittedName>
        <fullName evidence="1">Uncharacterized protein</fullName>
    </submittedName>
</protein>